<dbReference type="Proteomes" id="UP000008068">
    <property type="component" value="Unassembled WGS sequence"/>
</dbReference>
<gene>
    <name evidence="1" type="ORF">CAEBREN_00959</name>
</gene>
<proteinExistence type="predicted"/>
<dbReference type="HOGENOM" id="CLU_547721_0_0_1"/>
<reference evidence="2" key="1">
    <citation type="submission" date="2011-07" db="EMBL/GenBank/DDBJ databases">
        <authorList>
            <consortium name="Caenorhabditis brenneri Sequencing and Analysis Consortium"/>
            <person name="Wilson R.K."/>
        </authorList>
    </citation>
    <scope>NUCLEOTIDE SEQUENCE [LARGE SCALE GENOMIC DNA]</scope>
    <source>
        <strain evidence="2">PB2801</strain>
    </source>
</reference>
<evidence type="ECO:0000313" key="1">
    <source>
        <dbReference type="EMBL" id="EGT43167.1"/>
    </source>
</evidence>
<keyword evidence="2" id="KW-1185">Reference proteome</keyword>
<name>G0MSG6_CAEBE</name>
<dbReference type="AlphaFoldDB" id="G0MSG6"/>
<organism evidence="2">
    <name type="scientific">Caenorhabditis brenneri</name>
    <name type="common">Nematode worm</name>
    <dbReference type="NCBI Taxonomy" id="135651"/>
    <lineage>
        <taxon>Eukaryota</taxon>
        <taxon>Metazoa</taxon>
        <taxon>Ecdysozoa</taxon>
        <taxon>Nematoda</taxon>
        <taxon>Chromadorea</taxon>
        <taxon>Rhabditida</taxon>
        <taxon>Rhabditina</taxon>
        <taxon>Rhabditomorpha</taxon>
        <taxon>Rhabditoidea</taxon>
        <taxon>Rhabditidae</taxon>
        <taxon>Peloderinae</taxon>
        <taxon>Caenorhabditis</taxon>
    </lineage>
</organism>
<dbReference type="InParanoid" id="G0MSG6"/>
<sequence length="498" mass="58435">MNYQPSQSDQTLSRDEMETILRNASLWDREEYCRKNPSMRTVSLGIPYNLTFVRICCEDLNEYTIHMISDQGERFSLQFNNENMQKYKGSESVFPPENIPLLGSDKNETFDKLIKIYFGQTSKQLKGIHLEGLPPSWNTDTVLSVKKLYISCNSEDESIEHDGFNKFLNQIGTVLETEVSMNSMMMNSANGLIIHHNFFQTHSFECHMTTFHIIFLLRIAASDCKIYFELFIPDVANYADCLAYYAEKMVELRPVGFTIAFDIPEERRKAHEIIEWILENKEGWVFKTYEKSFAVTFVWREKEVVLSYEAPDSVYRLNVHSAYRLQPFIIDRDHLIPLNRELMSLPYETRKEKESQFPWEACLPYKIRVMEIDFEKLELKIEKQMQRFPERSGLYKFLSELFFHSETSVDSLIVVGTDNNSESMVRQISAKEITLTHMGVHSAQFFEWFNYYEPSVSLEKITTTTFESVEQGWFLVQEAQQVVITNNRGSRMPQFPLL</sequence>
<dbReference type="OMA" id="LENKEGW"/>
<protein>
    <submittedName>
        <fullName evidence="1">Uncharacterized protein</fullName>
    </submittedName>
</protein>
<dbReference type="EMBL" id="GL379810">
    <property type="protein sequence ID" value="EGT43167.1"/>
    <property type="molecule type" value="Genomic_DNA"/>
</dbReference>
<evidence type="ECO:0000313" key="2">
    <source>
        <dbReference type="Proteomes" id="UP000008068"/>
    </source>
</evidence>
<accession>G0MSG6</accession>